<dbReference type="GO" id="GO:0051301">
    <property type="term" value="P:cell division"/>
    <property type="evidence" value="ECO:0007669"/>
    <property type="project" value="UniProtKB-KW"/>
</dbReference>
<evidence type="ECO:0000256" key="8">
    <source>
        <dbReference type="ARBA" id="ARBA00022840"/>
    </source>
</evidence>
<feature type="region of interest" description="Disordered" evidence="16">
    <location>
        <begin position="69"/>
        <end position="101"/>
    </location>
</feature>
<evidence type="ECO:0000256" key="14">
    <source>
        <dbReference type="PROSITE-ProRule" id="PRU00283"/>
    </source>
</evidence>
<dbReference type="VEuPathDB" id="VectorBase:AALB20_036017"/>
<dbReference type="GO" id="GO:0007059">
    <property type="term" value="P:chromosome segregation"/>
    <property type="evidence" value="ECO:0007669"/>
    <property type="project" value="UniProtKB-KW"/>
</dbReference>
<comment type="similarity">
    <text evidence="13">Belongs to the TRAFAC class myosin-kinesin ATPase superfamily. Kinesin family. KIN-13 subfamily.</text>
</comment>
<evidence type="ECO:0000256" key="3">
    <source>
        <dbReference type="ARBA" id="ARBA00022618"/>
    </source>
</evidence>
<keyword evidence="7" id="KW-0159">Chromosome partition</keyword>
<evidence type="ECO:0000256" key="2">
    <source>
        <dbReference type="ARBA" id="ARBA00022490"/>
    </source>
</evidence>
<keyword evidence="6" id="KW-0498">Mitosis</keyword>
<dbReference type="GO" id="GO:0007019">
    <property type="term" value="P:microtubule depolymerization"/>
    <property type="evidence" value="ECO:0007669"/>
    <property type="project" value="TreeGrafter"/>
</dbReference>
<evidence type="ECO:0000256" key="12">
    <source>
        <dbReference type="ARBA" id="ARBA00023306"/>
    </source>
</evidence>
<evidence type="ECO:0000313" key="18">
    <source>
        <dbReference type="Proteomes" id="UP000069272"/>
    </source>
</evidence>
<keyword evidence="9" id="KW-0175">Coiled coil</keyword>
<name>A0A182FMK5_ANOAL</name>
<reference evidence="17" key="2">
    <citation type="submission" date="2022-08" db="UniProtKB">
        <authorList>
            <consortium name="EnsemblMetazoa"/>
        </authorList>
    </citation>
    <scope>IDENTIFICATION</scope>
    <source>
        <strain evidence="17">STECLA/ALBI9_A</strain>
    </source>
</reference>
<dbReference type="PANTHER" id="PTHR47971">
    <property type="entry name" value="KINESIN-RELATED PROTEIN 6"/>
    <property type="match status" value="1"/>
</dbReference>
<dbReference type="Proteomes" id="UP000069272">
    <property type="component" value="Chromosome X"/>
</dbReference>
<dbReference type="GO" id="GO:0008017">
    <property type="term" value="F:microtubule binding"/>
    <property type="evidence" value="ECO:0007669"/>
    <property type="project" value="InterPro"/>
</dbReference>
<dbReference type="PROSITE" id="PS50067">
    <property type="entry name" value="KINESIN_MOTOR_2"/>
    <property type="match status" value="1"/>
</dbReference>
<dbReference type="AlphaFoldDB" id="A0A182FMK5"/>
<dbReference type="GO" id="GO:0005828">
    <property type="term" value="C:kinetochore microtubule"/>
    <property type="evidence" value="ECO:0007669"/>
    <property type="project" value="UniProtKB-ARBA"/>
</dbReference>
<dbReference type="InterPro" id="IPR027417">
    <property type="entry name" value="P-loop_NTPase"/>
</dbReference>
<evidence type="ECO:0000256" key="15">
    <source>
        <dbReference type="RuleBase" id="RU000394"/>
    </source>
</evidence>
<dbReference type="InterPro" id="IPR054473">
    <property type="entry name" value="KIF2A-like_N"/>
</dbReference>
<sequence length="768" mass="85349">MAQLEQGSIVNIMRSDGRVHSAMVSCVHEDTRSVTVEWYERGETKGKEMDLDMLLELNRDRLVAITESQQENKPPAMAENRPQALTESRIPPPPTRVNPVNRNPTQAVIRFQKLMANRQTMVGGDSAVSTVPAPTSQAVPLAGTAATAAAARRPAQAADTQRRQTVTNGNRATEQQPVENRRQSQRGIIGGTTGAQQQHQQQQPSTSQTNGAGSQAVSGSVPRRSSCVVSVGLMEENRARQRDRFKVLREQKNALMNQDGGNPNWEFANMIREFQSTVEFRPLADDQPVDCLPITVCVRKRPLSKKEKARKEIDVICVPNQNTLLVHEPKVKVDLTKYLENQKYGFDYIFDETCSNESVYMYSAKPLVQSVFEGGMATCFAYGQTGSGKTYTMAGTFTGKTGQQNRQNGIYALAAKDFFDLLHSPQYAHHNFVVTASFYEIYSGKVFDLMADKRKLRVLEDGKQKIQLVGLKETKVSTVEEVLAVINAGNSVRTSGQTTANSNSSRSHAIFSLTLWLPNANETWGKFSFIDLAGSERGADTSAMDQRTRSESSDINKSLLALKECIRALHLPVRGRKTHKPFRGSTLTMVLRDSFIGEKSRTCMIAMIAPGMSSCEHTLNTLRYANRVKELVVIDSSANPGGPTPNGEQVNDDEVETDSALVQALNDNEMSVEVFNHHAAITELQQKEEEVVDNHQRVHEFLERCIQESRELFNIAQTVYCDQLAYAQACKRLFSAIAENASTTNRLLTEFESMLIQEEMTSQAAHTH</sequence>
<dbReference type="GO" id="GO:0000922">
    <property type="term" value="C:spindle pole"/>
    <property type="evidence" value="ECO:0007669"/>
    <property type="project" value="UniProtKB-SubCell"/>
</dbReference>
<dbReference type="PROSITE" id="PS00411">
    <property type="entry name" value="KINESIN_MOTOR_1"/>
    <property type="match status" value="1"/>
</dbReference>
<dbReference type="InterPro" id="IPR036961">
    <property type="entry name" value="Kinesin_motor_dom_sf"/>
</dbReference>
<keyword evidence="10 14" id="KW-0505">Motor protein</keyword>
<dbReference type="PANTHER" id="PTHR47971:SF8">
    <property type="entry name" value="KINESIN-LIKE PROTEIN"/>
    <property type="match status" value="1"/>
</dbReference>
<evidence type="ECO:0000256" key="11">
    <source>
        <dbReference type="ARBA" id="ARBA00023212"/>
    </source>
</evidence>
<protein>
    <recommendedName>
        <fullName evidence="15">Kinesin-like protein</fullName>
    </recommendedName>
</protein>
<feature type="compositionally biased region" description="Low complexity" evidence="16">
    <location>
        <begin position="194"/>
        <end position="209"/>
    </location>
</feature>
<keyword evidence="5 14" id="KW-0547">Nucleotide-binding</keyword>
<dbReference type="VEuPathDB" id="VectorBase:AALB007765"/>
<evidence type="ECO:0000256" key="13">
    <source>
        <dbReference type="ARBA" id="ARBA00061030"/>
    </source>
</evidence>
<dbReference type="GO" id="GO:0005524">
    <property type="term" value="F:ATP binding"/>
    <property type="evidence" value="ECO:0007669"/>
    <property type="project" value="UniProtKB-UniRule"/>
</dbReference>
<feature type="compositionally biased region" description="Polar residues" evidence="16">
    <location>
        <begin position="166"/>
        <end position="178"/>
    </location>
</feature>
<dbReference type="GO" id="GO:0003777">
    <property type="term" value="F:microtubule motor activity"/>
    <property type="evidence" value="ECO:0007669"/>
    <property type="project" value="InterPro"/>
</dbReference>
<dbReference type="STRING" id="7167.A0A182FMK5"/>
<feature type="compositionally biased region" description="Low complexity" evidence="16">
    <location>
        <begin position="144"/>
        <end position="165"/>
    </location>
</feature>
<keyword evidence="12" id="KW-0131">Cell cycle</keyword>
<evidence type="ECO:0000256" key="4">
    <source>
        <dbReference type="ARBA" id="ARBA00022701"/>
    </source>
</evidence>
<dbReference type="Pfam" id="PF00225">
    <property type="entry name" value="Kinesin"/>
    <property type="match status" value="1"/>
</dbReference>
<dbReference type="SMART" id="SM00129">
    <property type="entry name" value="KISc"/>
    <property type="match status" value="1"/>
</dbReference>
<dbReference type="InterPro" id="IPR019821">
    <property type="entry name" value="Kinesin_motor_CS"/>
</dbReference>
<evidence type="ECO:0000256" key="7">
    <source>
        <dbReference type="ARBA" id="ARBA00022829"/>
    </source>
</evidence>
<evidence type="ECO:0000256" key="10">
    <source>
        <dbReference type="ARBA" id="ARBA00023175"/>
    </source>
</evidence>
<keyword evidence="8 14" id="KW-0067">ATP-binding</keyword>
<evidence type="ECO:0000256" key="6">
    <source>
        <dbReference type="ARBA" id="ARBA00022776"/>
    </source>
</evidence>
<evidence type="ECO:0000256" key="5">
    <source>
        <dbReference type="ARBA" id="ARBA00022741"/>
    </source>
</evidence>
<keyword evidence="3" id="KW-0132">Cell division</keyword>
<comment type="subcellular location">
    <subcellularLocation>
        <location evidence="1">Cytoplasm</location>
        <location evidence="1">Cytoskeleton</location>
        <location evidence="1">Spindle pole</location>
    </subcellularLocation>
</comment>
<feature type="region of interest" description="Disordered" evidence="16">
    <location>
        <begin position="144"/>
        <end position="223"/>
    </location>
</feature>
<dbReference type="GO" id="GO:0007018">
    <property type="term" value="P:microtubule-based movement"/>
    <property type="evidence" value="ECO:0007669"/>
    <property type="project" value="InterPro"/>
</dbReference>
<evidence type="ECO:0000256" key="1">
    <source>
        <dbReference type="ARBA" id="ARBA00004647"/>
    </source>
</evidence>
<dbReference type="EnsemblMetazoa" id="AALB007765-RA">
    <property type="protein sequence ID" value="AALB007765-PA"/>
    <property type="gene ID" value="AALB007765"/>
</dbReference>
<dbReference type="FunFam" id="3.40.850.10:FF:000012">
    <property type="entry name" value="Kinesin-like protein"/>
    <property type="match status" value="1"/>
</dbReference>
<reference evidence="17 18" key="1">
    <citation type="journal article" date="2017" name="G3 (Bethesda)">
        <title>The Physical Genome Mapping of Anopheles albimanus Corrected Scaffold Misassemblies and Identified Interarm Rearrangements in Genus Anopheles.</title>
        <authorList>
            <person name="Artemov G.N."/>
            <person name="Peery A.N."/>
            <person name="Jiang X."/>
            <person name="Tu Z."/>
            <person name="Stegniy V.N."/>
            <person name="Sharakhova M.V."/>
            <person name="Sharakhov I.V."/>
        </authorList>
    </citation>
    <scope>NUCLEOTIDE SEQUENCE [LARGE SCALE GENOMIC DNA]</scope>
    <source>
        <strain evidence="17 18">ALBI9_A</strain>
    </source>
</reference>
<accession>A0A182FMK5</accession>
<keyword evidence="2" id="KW-0963">Cytoplasm</keyword>
<evidence type="ECO:0000256" key="16">
    <source>
        <dbReference type="SAM" id="MobiDB-lite"/>
    </source>
</evidence>
<dbReference type="PRINTS" id="PR00380">
    <property type="entry name" value="KINESINHEAVY"/>
</dbReference>
<dbReference type="SUPFAM" id="SSF52540">
    <property type="entry name" value="P-loop containing nucleoside triphosphate hydrolases"/>
    <property type="match status" value="1"/>
</dbReference>
<feature type="binding site" evidence="14">
    <location>
        <begin position="383"/>
        <end position="390"/>
    </location>
    <ligand>
        <name>ATP</name>
        <dbReference type="ChEBI" id="CHEBI:30616"/>
    </ligand>
</feature>
<organism evidence="17 18">
    <name type="scientific">Anopheles albimanus</name>
    <name type="common">New world malaria mosquito</name>
    <dbReference type="NCBI Taxonomy" id="7167"/>
    <lineage>
        <taxon>Eukaryota</taxon>
        <taxon>Metazoa</taxon>
        <taxon>Ecdysozoa</taxon>
        <taxon>Arthropoda</taxon>
        <taxon>Hexapoda</taxon>
        <taxon>Insecta</taxon>
        <taxon>Pterygota</taxon>
        <taxon>Neoptera</taxon>
        <taxon>Endopterygota</taxon>
        <taxon>Diptera</taxon>
        <taxon>Nematocera</taxon>
        <taxon>Culicoidea</taxon>
        <taxon>Culicidae</taxon>
        <taxon>Anophelinae</taxon>
        <taxon>Anopheles</taxon>
    </lineage>
</organism>
<keyword evidence="4 15" id="KW-0493">Microtubule</keyword>
<proteinExistence type="inferred from homology"/>
<evidence type="ECO:0000313" key="17">
    <source>
        <dbReference type="EnsemblMetazoa" id="AALB007765-PA"/>
    </source>
</evidence>
<dbReference type="InterPro" id="IPR027640">
    <property type="entry name" value="Kinesin-like_fam"/>
</dbReference>
<dbReference type="InterPro" id="IPR001752">
    <property type="entry name" value="Kinesin_motor_dom"/>
</dbReference>
<dbReference type="Pfam" id="PF22923">
    <property type="entry name" value="KIF2A-like_1st"/>
    <property type="match status" value="1"/>
</dbReference>
<keyword evidence="18" id="KW-1185">Reference proteome</keyword>
<dbReference type="CDD" id="cd01367">
    <property type="entry name" value="KISc_KIF2_like"/>
    <property type="match status" value="1"/>
</dbReference>
<keyword evidence="11" id="KW-0206">Cytoskeleton</keyword>
<dbReference type="Gene3D" id="3.40.850.10">
    <property type="entry name" value="Kinesin motor domain"/>
    <property type="match status" value="1"/>
</dbReference>
<evidence type="ECO:0000256" key="9">
    <source>
        <dbReference type="ARBA" id="ARBA00023054"/>
    </source>
</evidence>